<evidence type="ECO:0000256" key="5">
    <source>
        <dbReference type="ARBA" id="ARBA00023239"/>
    </source>
</evidence>
<dbReference type="Pfam" id="PF00330">
    <property type="entry name" value="Aconitase"/>
    <property type="match status" value="1"/>
</dbReference>
<dbReference type="InterPro" id="IPR006251">
    <property type="entry name" value="Homoacnase/IPMdehydase_lsu"/>
</dbReference>
<dbReference type="Proteomes" id="UP001071230">
    <property type="component" value="Unassembled WGS sequence"/>
</dbReference>
<dbReference type="GO" id="GO:0046872">
    <property type="term" value="F:metal ion binding"/>
    <property type="evidence" value="ECO:0007669"/>
    <property type="project" value="UniProtKB-KW"/>
</dbReference>
<dbReference type="InterPro" id="IPR011826">
    <property type="entry name" value="HAcnase/IPMdehydase_lsu_prok"/>
</dbReference>
<keyword evidence="3 6" id="KW-0408">Iron</keyword>
<evidence type="ECO:0000256" key="3">
    <source>
        <dbReference type="ARBA" id="ARBA00023004"/>
    </source>
</evidence>
<keyword evidence="5 6" id="KW-0456">Lyase</keyword>
<dbReference type="CDD" id="cd01583">
    <property type="entry name" value="IPMI"/>
    <property type="match status" value="1"/>
</dbReference>
<dbReference type="InterPro" id="IPR036008">
    <property type="entry name" value="Aconitase_4Fe-4S_dom"/>
</dbReference>
<evidence type="ECO:0000313" key="9">
    <source>
        <dbReference type="EMBL" id="CEJ08590.1"/>
    </source>
</evidence>
<evidence type="ECO:0000256" key="1">
    <source>
        <dbReference type="ARBA" id="ARBA00022485"/>
    </source>
</evidence>
<proteinExistence type="inferred from homology"/>
<feature type="binding site" evidence="6">
    <location>
        <position position="363"/>
    </location>
    <ligand>
        <name>[4Fe-4S] cluster</name>
        <dbReference type="ChEBI" id="CHEBI:49883"/>
    </ligand>
</feature>
<dbReference type="EMBL" id="LR746496">
    <property type="protein sequence ID" value="CAA7601131.1"/>
    <property type="molecule type" value="Genomic_DNA"/>
</dbReference>
<dbReference type="GO" id="GO:0051539">
    <property type="term" value="F:4 iron, 4 sulfur cluster binding"/>
    <property type="evidence" value="ECO:0007669"/>
    <property type="project" value="UniProtKB-KW"/>
</dbReference>
<accession>A0A8S0WXS6</accession>
<dbReference type="InterPro" id="IPR001030">
    <property type="entry name" value="Acoase/IPM_deHydtase_lsu_aba"/>
</dbReference>
<comment type="subunit">
    <text evidence="6">Heterodimer of LeuC and LeuD.</text>
</comment>
<gene>
    <name evidence="6" type="primary">leuC</name>
    <name evidence="8" type="ORF">DEACI_1784</name>
    <name evidence="9" type="ORF">DEACI_3069</name>
</gene>
<keyword evidence="6" id="KW-0028">Amino-acid biosynthesis</keyword>
<evidence type="ECO:0000313" key="10">
    <source>
        <dbReference type="Proteomes" id="UP001071230"/>
    </source>
</evidence>
<name>A0A8S0WXS6_9FIRM</name>
<feature type="binding site" evidence="6">
    <location>
        <position position="300"/>
    </location>
    <ligand>
        <name>[4Fe-4S] cluster</name>
        <dbReference type="ChEBI" id="CHEBI:49883"/>
    </ligand>
</feature>
<feature type="binding site" evidence="6">
    <location>
        <position position="360"/>
    </location>
    <ligand>
        <name>[4Fe-4S] cluster</name>
        <dbReference type="ChEBI" id="CHEBI:49883"/>
    </ligand>
</feature>
<evidence type="ECO:0000256" key="6">
    <source>
        <dbReference type="HAMAP-Rule" id="MF_01027"/>
    </source>
</evidence>
<evidence type="ECO:0000256" key="4">
    <source>
        <dbReference type="ARBA" id="ARBA00023014"/>
    </source>
</evidence>
<comment type="catalytic activity">
    <reaction evidence="6">
        <text>(2R,3S)-3-isopropylmalate = (2S)-2-isopropylmalate</text>
        <dbReference type="Rhea" id="RHEA:32287"/>
        <dbReference type="ChEBI" id="CHEBI:1178"/>
        <dbReference type="ChEBI" id="CHEBI:35121"/>
        <dbReference type="EC" id="4.2.1.33"/>
    </reaction>
</comment>
<dbReference type="KEGG" id="aacx:DEACI_1784"/>
<organism evidence="8">
    <name type="scientific">Acididesulfobacillus acetoxydans</name>
    <dbReference type="NCBI Taxonomy" id="1561005"/>
    <lineage>
        <taxon>Bacteria</taxon>
        <taxon>Bacillati</taxon>
        <taxon>Bacillota</taxon>
        <taxon>Clostridia</taxon>
        <taxon>Eubacteriales</taxon>
        <taxon>Peptococcaceae</taxon>
        <taxon>Acididesulfobacillus</taxon>
    </lineage>
</organism>
<evidence type="ECO:0000256" key="2">
    <source>
        <dbReference type="ARBA" id="ARBA00022723"/>
    </source>
</evidence>
<dbReference type="Proteomes" id="UP000836597">
    <property type="component" value="Chromosome"/>
</dbReference>
<dbReference type="NCBIfam" id="TIGR02083">
    <property type="entry name" value="LEU2"/>
    <property type="match status" value="1"/>
</dbReference>
<reference evidence="8" key="2">
    <citation type="submission" date="2020-01" db="EMBL/GenBank/DDBJ databases">
        <authorList>
            <person name="Hornung B."/>
        </authorList>
    </citation>
    <scope>NUCLEOTIDE SEQUENCE</scope>
    <source>
        <strain evidence="8">PacBioINE</strain>
    </source>
</reference>
<sequence>MAMTMTEKILAAHAGLSEVHPGQIINAKVDLVLANELSAVVAIEEFGKIKGAVKVFDPRKVVIVPDHFTPNKDIQSAQVAKKVREFALAQRTLYFEVGRTGIEHVLLPEQGLVRPGMLVIGGDSHTCTYGGVGAFATGVGSTDVAVAWALGEVWLKVPPTIRLEFRGKKRPWVSGKDLILYAVGRLGVDGATYSALEFTGEGIAELNVAERLTMANMAVEAGAKNGIFAVDAKTESYVRTATERPYTIYQSDAEAEYAETIVFDLADIEPQVAFPHLPSNNKPVAQAGDLPIDQVVIGSCTNGRIEDLRVAAALLKGKKVHPRVRCIVIPGTQKVYLQALQEGLLETFIQADCVVSTPTCGPCLGGHMGILAEGERCVSTTNRNFVGRMGHVQSEVYLAGPAVAAASALSGQISGPQEL</sequence>
<comment type="similarity">
    <text evidence="6">Belongs to the aconitase/IPM isomerase family. LeuC type 2 subfamily.</text>
</comment>
<keyword evidence="10" id="KW-1185">Reference proteome</keyword>
<dbReference type="PRINTS" id="PR00415">
    <property type="entry name" value="ACONITASE"/>
</dbReference>
<dbReference type="RefSeq" id="WP_240984698.1">
    <property type="nucleotide sequence ID" value="NZ_CDGJ01000082.1"/>
</dbReference>
<protein>
    <recommendedName>
        <fullName evidence="6">3-isopropylmalate dehydratase large subunit</fullName>
        <ecNumber evidence="6">4.2.1.33</ecNumber>
    </recommendedName>
    <alternativeName>
        <fullName evidence="6">Alpha-IPM isomerase</fullName>
        <shortName evidence="6">IPMI</shortName>
    </alternativeName>
    <alternativeName>
        <fullName evidence="6">Isopropylmalate isomerase</fullName>
    </alternativeName>
</protein>
<keyword evidence="6" id="KW-0432">Leucine biosynthesis</keyword>
<dbReference type="InterPro" id="IPR033941">
    <property type="entry name" value="IPMI_cat"/>
</dbReference>
<dbReference type="HAMAP" id="MF_01027">
    <property type="entry name" value="LeuC_type2"/>
    <property type="match status" value="1"/>
</dbReference>
<comment type="function">
    <text evidence="6">Catalyzes the isomerization between 2-isopropylmalate and 3-isopropylmalate, via the formation of 2-isopropylmaleate.</text>
</comment>
<dbReference type="InterPro" id="IPR015931">
    <property type="entry name" value="Acnase/IPM_dHydase_lsu_aba_1/3"/>
</dbReference>
<evidence type="ECO:0000313" key="8">
    <source>
        <dbReference type="EMBL" id="CAA7601131.1"/>
    </source>
</evidence>
<comment type="pathway">
    <text evidence="6">Amino-acid biosynthesis; L-leucine biosynthesis; L-leucine from 3-methyl-2-oxobutanoate: step 2/4.</text>
</comment>
<dbReference type="NCBIfam" id="NF001614">
    <property type="entry name" value="PRK00402.1"/>
    <property type="match status" value="1"/>
</dbReference>
<dbReference type="EC" id="4.2.1.33" evidence="6"/>
<feature type="domain" description="Aconitase/3-isopropylmalate dehydratase large subunit alpha/beta/alpha" evidence="7">
    <location>
        <begin position="7"/>
        <end position="286"/>
    </location>
</feature>
<dbReference type="PANTHER" id="PTHR43822">
    <property type="entry name" value="HOMOACONITASE, MITOCHONDRIAL-RELATED"/>
    <property type="match status" value="1"/>
</dbReference>
<dbReference type="InterPro" id="IPR050067">
    <property type="entry name" value="IPM_dehydratase_rel_enz"/>
</dbReference>
<evidence type="ECO:0000259" key="7">
    <source>
        <dbReference type="Pfam" id="PF00330"/>
    </source>
</evidence>
<dbReference type="PROSITE" id="PS00450">
    <property type="entry name" value="ACONITASE_1"/>
    <property type="match status" value="1"/>
</dbReference>
<dbReference type="InterPro" id="IPR018136">
    <property type="entry name" value="Aconitase_4Fe-4S_BS"/>
</dbReference>
<dbReference type="SUPFAM" id="SSF53732">
    <property type="entry name" value="Aconitase iron-sulfur domain"/>
    <property type="match status" value="1"/>
</dbReference>
<dbReference type="InterPro" id="IPR011823">
    <property type="entry name" value="IsopropMal_deHydtase_lsu_bac"/>
</dbReference>
<dbReference type="GO" id="GO:0003861">
    <property type="term" value="F:3-isopropylmalate dehydratase activity"/>
    <property type="evidence" value="ECO:0007669"/>
    <property type="project" value="UniProtKB-UniRule"/>
</dbReference>
<keyword evidence="4 6" id="KW-0411">Iron-sulfur</keyword>
<comment type="cofactor">
    <cofactor evidence="6">
        <name>[4Fe-4S] cluster</name>
        <dbReference type="ChEBI" id="CHEBI:49883"/>
    </cofactor>
    <text evidence="6">Binds 1 [4Fe-4S] cluster per subunit.</text>
</comment>
<dbReference type="Gene3D" id="3.30.499.10">
    <property type="entry name" value="Aconitase, domain 3"/>
    <property type="match status" value="2"/>
</dbReference>
<dbReference type="AlphaFoldDB" id="A0A8S0WXS6"/>
<reference evidence="9" key="1">
    <citation type="submission" date="2014-11" db="EMBL/GenBank/DDBJ databases">
        <authorList>
            <person name="Hornung B.V."/>
        </authorList>
    </citation>
    <scope>NUCLEOTIDE SEQUENCE</scope>
    <source>
        <strain evidence="9">INE</strain>
    </source>
</reference>
<dbReference type="NCBIfam" id="TIGR01343">
    <property type="entry name" value="hacA_fam"/>
    <property type="match status" value="1"/>
</dbReference>
<keyword evidence="2 6" id="KW-0479">Metal-binding</keyword>
<keyword evidence="1 6" id="KW-0004">4Fe-4S</keyword>
<dbReference type="GO" id="GO:0009098">
    <property type="term" value="P:L-leucine biosynthetic process"/>
    <property type="evidence" value="ECO:0007669"/>
    <property type="project" value="UniProtKB-UniRule"/>
</dbReference>
<dbReference type="PANTHER" id="PTHR43822:SF16">
    <property type="entry name" value="3-ISOPROPYLMALATE DEHYDRATASE LARGE SUBUNIT 2"/>
    <property type="match status" value="1"/>
</dbReference>
<dbReference type="NCBIfam" id="TIGR02086">
    <property type="entry name" value="IPMI_arch"/>
    <property type="match status" value="1"/>
</dbReference>
<keyword evidence="6" id="KW-0100">Branched-chain amino acid biosynthesis</keyword>
<dbReference type="EMBL" id="CDGJ01000082">
    <property type="protein sequence ID" value="CEJ08590.1"/>
    <property type="molecule type" value="Genomic_DNA"/>
</dbReference>